<dbReference type="Proteomes" id="UP001331761">
    <property type="component" value="Unassembled WGS sequence"/>
</dbReference>
<dbReference type="InterPro" id="IPR050866">
    <property type="entry name" value="CNG_cation_channel"/>
</dbReference>
<dbReference type="EMBL" id="WIXE01021585">
    <property type="protein sequence ID" value="KAK5968249.1"/>
    <property type="molecule type" value="Genomic_DNA"/>
</dbReference>
<dbReference type="GO" id="GO:0017071">
    <property type="term" value="C:intracellular cyclic nucleotide activated cation channel complex"/>
    <property type="evidence" value="ECO:0007669"/>
    <property type="project" value="TreeGrafter"/>
</dbReference>
<dbReference type="PANTHER" id="PTHR45638">
    <property type="entry name" value="CYCLIC NUCLEOTIDE-GATED CATION CHANNEL SUBUNIT A"/>
    <property type="match status" value="1"/>
</dbReference>
<evidence type="ECO:0000313" key="3">
    <source>
        <dbReference type="Proteomes" id="UP001331761"/>
    </source>
</evidence>
<proteinExistence type="predicted"/>
<name>A0AAN8IBN1_TRICO</name>
<keyword evidence="3" id="KW-1185">Reference proteome</keyword>
<accession>A0AAN8IBN1</accession>
<evidence type="ECO:0008006" key="4">
    <source>
        <dbReference type="Google" id="ProtNLM"/>
    </source>
</evidence>
<evidence type="ECO:0000256" key="1">
    <source>
        <dbReference type="SAM" id="Phobius"/>
    </source>
</evidence>
<protein>
    <recommendedName>
        <fullName evidence="4">Ion transport domain-containing protein</fullName>
    </recommendedName>
</protein>
<feature type="transmembrane region" description="Helical" evidence="1">
    <location>
        <begin position="102"/>
        <end position="119"/>
    </location>
</feature>
<dbReference type="GO" id="GO:0044877">
    <property type="term" value="F:protein-containing complex binding"/>
    <property type="evidence" value="ECO:0007669"/>
    <property type="project" value="TreeGrafter"/>
</dbReference>
<dbReference type="PANTHER" id="PTHR45638:SF11">
    <property type="entry name" value="CYCLIC NUCLEOTIDE-GATED CATION CHANNEL SUBUNIT A"/>
    <property type="match status" value="1"/>
</dbReference>
<keyword evidence="1" id="KW-1133">Transmembrane helix</keyword>
<dbReference type="GO" id="GO:0005222">
    <property type="term" value="F:intracellularly cAMP-activated cation channel activity"/>
    <property type="evidence" value="ECO:0007669"/>
    <property type="project" value="TreeGrafter"/>
</dbReference>
<dbReference type="AlphaFoldDB" id="A0AAN8IBN1"/>
<feature type="transmembrane region" description="Helical" evidence="1">
    <location>
        <begin position="65"/>
        <end position="90"/>
    </location>
</feature>
<comment type="caution">
    <text evidence="2">The sequence shown here is derived from an EMBL/GenBank/DDBJ whole genome shotgun (WGS) entry which is preliminary data.</text>
</comment>
<keyword evidence="1" id="KW-0472">Membrane</keyword>
<evidence type="ECO:0000313" key="2">
    <source>
        <dbReference type="EMBL" id="KAK5968249.1"/>
    </source>
</evidence>
<dbReference type="GO" id="GO:0005223">
    <property type="term" value="F:intracellularly cGMP-activated cation channel activity"/>
    <property type="evidence" value="ECO:0007669"/>
    <property type="project" value="TreeGrafter"/>
</dbReference>
<keyword evidence="1" id="KW-0812">Transmembrane</keyword>
<dbReference type="GO" id="GO:0005886">
    <property type="term" value="C:plasma membrane"/>
    <property type="evidence" value="ECO:0007669"/>
    <property type="project" value="TreeGrafter"/>
</dbReference>
<reference evidence="2 3" key="1">
    <citation type="submission" date="2019-10" db="EMBL/GenBank/DDBJ databases">
        <title>Assembly and Annotation for the nematode Trichostrongylus colubriformis.</title>
        <authorList>
            <person name="Martin J."/>
        </authorList>
    </citation>
    <scope>NUCLEOTIDE SEQUENCE [LARGE SCALE GENOMIC DNA]</scope>
    <source>
        <strain evidence="2">G859</strain>
        <tissue evidence="2">Whole worm</tissue>
    </source>
</reference>
<dbReference type="SUPFAM" id="SSF81324">
    <property type="entry name" value="Voltage-gated potassium channels"/>
    <property type="match status" value="1"/>
</dbReference>
<gene>
    <name evidence="2" type="ORF">GCK32_013651</name>
</gene>
<sequence>MQDSLFQVIKRWKRVKHSQQESKESNKDDDNVRLVFEPASHTSQATTKENWGRRIFYWSLDETSLIFYLWTATVFIGCFYNLLTIVAMVFEEVQGRFYDTWLILNKVFDVVFLLDLLVLTRRGACMLPFDKRS</sequence>
<dbReference type="GO" id="GO:0030553">
    <property type="term" value="F:cGMP binding"/>
    <property type="evidence" value="ECO:0007669"/>
    <property type="project" value="TreeGrafter"/>
</dbReference>
<organism evidence="2 3">
    <name type="scientific">Trichostrongylus colubriformis</name>
    <name type="common">Black scour worm</name>
    <dbReference type="NCBI Taxonomy" id="6319"/>
    <lineage>
        <taxon>Eukaryota</taxon>
        <taxon>Metazoa</taxon>
        <taxon>Ecdysozoa</taxon>
        <taxon>Nematoda</taxon>
        <taxon>Chromadorea</taxon>
        <taxon>Rhabditida</taxon>
        <taxon>Rhabditina</taxon>
        <taxon>Rhabditomorpha</taxon>
        <taxon>Strongyloidea</taxon>
        <taxon>Trichostrongylidae</taxon>
        <taxon>Trichostrongylus</taxon>
    </lineage>
</organism>